<comment type="caution">
    <text evidence="2">The sequence shown here is derived from an EMBL/GenBank/DDBJ whole genome shotgun (WGS) entry which is preliminary data.</text>
</comment>
<evidence type="ECO:0000256" key="1">
    <source>
        <dbReference type="SAM" id="MobiDB-lite"/>
    </source>
</evidence>
<feature type="region of interest" description="Disordered" evidence="1">
    <location>
        <begin position="46"/>
        <end position="91"/>
    </location>
</feature>
<proteinExistence type="predicted"/>
<dbReference type="AlphaFoldDB" id="A0AAD7T7X6"/>
<evidence type="ECO:0000313" key="2">
    <source>
        <dbReference type="EMBL" id="KAJ8415236.1"/>
    </source>
</evidence>
<feature type="compositionally biased region" description="Low complexity" evidence="1">
    <location>
        <begin position="76"/>
        <end position="87"/>
    </location>
</feature>
<dbReference type="Proteomes" id="UP001221898">
    <property type="component" value="Unassembled WGS sequence"/>
</dbReference>
<dbReference type="EMBL" id="JAINUG010000010">
    <property type="protein sequence ID" value="KAJ8415236.1"/>
    <property type="molecule type" value="Genomic_DNA"/>
</dbReference>
<evidence type="ECO:0000313" key="3">
    <source>
        <dbReference type="Proteomes" id="UP001221898"/>
    </source>
</evidence>
<keyword evidence="3" id="KW-1185">Reference proteome</keyword>
<feature type="compositionally biased region" description="Polar residues" evidence="1">
    <location>
        <begin position="1"/>
        <end position="11"/>
    </location>
</feature>
<accession>A0AAD7T7X6</accession>
<feature type="region of interest" description="Disordered" evidence="1">
    <location>
        <begin position="1"/>
        <end position="27"/>
    </location>
</feature>
<protein>
    <submittedName>
        <fullName evidence="2">Uncharacterized protein</fullName>
    </submittedName>
</protein>
<sequence>MAHNRVTNNKGITYRSSSNNRENNSRVDCTNLHSLPLISSNHSRALPDGWTSSSASAINIPRGSRGSDDISSPHTSGDSGRGVSSDGLPPNRGDLWWLRSEEISLTPPVVVHGILRQEDLPSEWGSLTFDGWAGAASVSTT</sequence>
<gene>
    <name evidence="2" type="ORF">AAFF_G00009340</name>
</gene>
<reference evidence="2" key="1">
    <citation type="journal article" date="2023" name="Science">
        <title>Genome structures resolve the early diversification of teleost fishes.</title>
        <authorList>
            <person name="Parey E."/>
            <person name="Louis A."/>
            <person name="Montfort J."/>
            <person name="Bouchez O."/>
            <person name="Roques C."/>
            <person name="Iampietro C."/>
            <person name="Lluch J."/>
            <person name="Castinel A."/>
            <person name="Donnadieu C."/>
            <person name="Desvignes T."/>
            <person name="Floi Bucao C."/>
            <person name="Jouanno E."/>
            <person name="Wen M."/>
            <person name="Mejri S."/>
            <person name="Dirks R."/>
            <person name="Jansen H."/>
            <person name="Henkel C."/>
            <person name="Chen W.J."/>
            <person name="Zahm M."/>
            <person name="Cabau C."/>
            <person name="Klopp C."/>
            <person name="Thompson A.W."/>
            <person name="Robinson-Rechavi M."/>
            <person name="Braasch I."/>
            <person name="Lecointre G."/>
            <person name="Bobe J."/>
            <person name="Postlethwait J.H."/>
            <person name="Berthelot C."/>
            <person name="Roest Crollius H."/>
            <person name="Guiguen Y."/>
        </authorList>
    </citation>
    <scope>NUCLEOTIDE SEQUENCE</scope>
    <source>
        <strain evidence="2">NC1722</strain>
    </source>
</reference>
<organism evidence="2 3">
    <name type="scientific">Aldrovandia affinis</name>
    <dbReference type="NCBI Taxonomy" id="143900"/>
    <lineage>
        <taxon>Eukaryota</taxon>
        <taxon>Metazoa</taxon>
        <taxon>Chordata</taxon>
        <taxon>Craniata</taxon>
        <taxon>Vertebrata</taxon>
        <taxon>Euteleostomi</taxon>
        <taxon>Actinopterygii</taxon>
        <taxon>Neopterygii</taxon>
        <taxon>Teleostei</taxon>
        <taxon>Notacanthiformes</taxon>
        <taxon>Halosauridae</taxon>
        <taxon>Aldrovandia</taxon>
    </lineage>
</organism>
<name>A0AAD7T7X6_9TELE</name>